<name>A0A8K0S9U9_9HYPO</name>
<dbReference type="Proteomes" id="UP000813427">
    <property type="component" value="Unassembled WGS sequence"/>
</dbReference>
<comment type="caution">
    <text evidence="2">The sequence shown here is derived from an EMBL/GenBank/DDBJ whole genome shotgun (WGS) entry which is preliminary data.</text>
</comment>
<evidence type="ECO:0000256" key="1">
    <source>
        <dbReference type="SAM" id="Phobius"/>
    </source>
</evidence>
<accession>A0A8K0S9U9</accession>
<gene>
    <name evidence="2" type="ORF">BKA59DRAFT_56667</name>
</gene>
<sequence length="118" mass="13413">MVLGMALAHRLIRHRANPLASAVCALALWYSLPLTLTIIIPSLLRQDAETRRWFARAWPQRILFLFHPDQGPGSRCQTPTLPNPRGSPVDHITTHARRILAVRRFVVAHSWPLLKVES</sequence>
<evidence type="ECO:0000313" key="2">
    <source>
        <dbReference type="EMBL" id="KAH7263452.1"/>
    </source>
</evidence>
<dbReference type="AlphaFoldDB" id="A0A8K0S9U9"/>
<keyword evidence="3" id="KW-1185">Reference proteome</keyword>
<keyword evidence="1" id="KW-1133">Transmembrane helix</keyword>
<keyword evidence="1" id="KW-0812">Transmembrane</keyword>
<organism evidence="2 3">
    <name type="scientific">Fusarium tricinctum</name>
    <dbReference type="NCBI Taxonomy" id="61284"/>
    <lineage>
        <taxon>Eukaryota</taxon>
        <taxon>Fungi</taxon>
        <taxon>Dikarya</taxon>
        <taxon>Ascomycota</taxon>
        <taxon>Pezizomycotina</taxon>
        <taxon>Sordariomycetes</taxon>
        <taxon>Hypocreomycetidae</taxon>
        <taxon>Hypocreales</taxon>
        <taxon>Nectriaceae</taxon>
        <taxon>Fusarium</taxon>
        <taxon>Fusarium tricinctum species complex</taxon>
    </lineage>
</organism>
<dbReference type="OrthoDB" id="10516924at2759"/>
<keyword evidence="1" id="KW-0472">Membrane</keyword>
<proteinExistence type="predicted"/>
<evidence type="ECO:0000313" key="3">
    <source>
        <dbReference type="Proteomes" id="UP000813427"/>
    </source>
</evidence>
<protein>
    <submittedName>
        <fullName evidence="2">Uncharacterized protein</fullName>
    </submittedName>
</protein>
<reference evidence="2" key="1">
    <citation type="journal article" date="2021" name="Nat. Commun.">
        <title>Genetic determinants of endophytism in the Arabidopsis root mycobiome.</title>
        <authorList>
            <person name="Mesny F."/>
            <person name="Miyauchi S."/>
            <person name="Thiergart T."/>
            <person name="Pickel B."/>
            <person name="Atanasova L."/>
            <person name="Karlsson M."/>
            <person name="Huettel B."/>
            <person name="Barry K.W."/>
            <person name="Haridas S."/>
            <person name="Chen C."/>
            <person name="Bauer D."/>
            <person name="Andreopoulos W."/>
            <person name="Pangilinan J."/>
            <person name="LaButti K."/>
            <person name="Riley R."/>
            <person name="Lipzen A."/>
            <person name="Clum A."/>
            <person name="Drula E."/>
            <person name="Henrissat B."/>
            <person name="Kohler A."/>
            <person name="Grigoriev I.V."/>
            <person name="Martin F.M."/>
            <person name="Hacquard S."/>
        </authorList>
    </citation>
    <scope>NUCLEOTIDE SEQUENCE</scope>
    <source>
        <strain evidence="2">MPI-SDFR-AT-0068</strain>
    </source>
</reference>
<feature type="transmembrane region" description="Helical" evidence="1">
    <location>
        <begin position="20"/>
        <end position="44"/>
    </location>
</feature>
<dbReference type="EMBL" id="JAGPXF010000001">
    <property type="protein sequence ID" value="KAH7263452.1"/>
    <property type="molecule type" value="Genomic_DNA"/>
</dbReference>